<keyword evidence="3" id="KW-0255">Endonuclease</keyword>
<dbReference type="InterPro" id="IPR058813">
    <property type="entry name" value="DNA-SBD_ScoMcrA"/>
</dbReference>
<feature type="domain" description="HNH nuclease" evidence="1">
    <location>
        <begin position="204"/>
        <end position="258"/>
    </location>
</feature>
<dbReference type="GO" id="GO:0004519">
    <property type="term" value="F:endonuclease activity"/>
    <property type="evidence" value="ECO:0007669"/>
    <property type="project" value="UniProtKB-KW"/>
</dbReference>
<comment type="caution">
    <text evidence="3">The sequence shown here is derived from an EMBL/GenBank/DDBJ whole genome shotgun (WGS) entry which is preliminary data.</text>
</comment>
<feature type="domain" description="ScoMcrA-like DNA sulfur-binding" evidence="2">
    <location>
        <begin position="17"/>
        <end position="159"/>
    </location>
</feature>
<dbReference type="AlphaFoldDB" id="A0A928VXL2"/>
<organism evidence="3 4">
    <name type="scientific">Zarconia navalis LEGE 11467</name>
    <dbReference type="NCBI Taxonomy" id="1828826"/>
    <lineage>
        <taxon>Bacteria</taxon>
        <taxon>Bacillati</taxon>
        <taxon>Cyanobacteriota</taxon>
        <taxon>Cyanophyceae</taxon>
        <taxon>Oscillatoriophycideae</taxon>
        <taxon>Oscillatoriales</taxon>
        <taxon>Oscillatoriales incertae sedis</taxon>
        <taxon>Zarconia</taxon>
        <taxon>Zarconia navalis</taxon>
    </lineage>
</organism>
<evidence type="ECO:0000259" key="1">
    <source>
        <dbReference type="Pfam" id="PF13391"/>
    </source>
</evidence>
<dbReference type="Proteomes" id="UP000621799">
    <property type="component" value="Unassembled WGS sequence"/>
</dbReference>
<sequence>MSSQSQPENKNLAYYCKRFETLKVDSNKKLGTAPYQPILFLSIIELISQEKIVTPNVTVSEDLIQTFNKYFNILNSSSYTAGGLHYPFYAFQNQGFWKLKFQPNFNSSPIKSTKKLKEKLEYAILEDKLFYFLCNSSTRDYLLSALLSAWFPDREQEVLNINKLFQNEMDNIDSNEKRKCISKNSAVRNAFFRKSVVYAYDYQCAFCQLKVSRFPSQGIVDGAHIKPFSQFYDNNIYNGISFCKNHHWAFDRGWFSIDKNYRIIVSRDIQETSPHSKPMRDFHNQKIVLPISTSYLPSLEALKWHRNNIFSS</sequence>
<dbReference type="Pfam" id="PF13391">
    <property type="entry name" value="HNH_2"/>
    <property type="match status" value="1"/>
</dbReference>
<dbReference type="Pfam" id="PF26340">
    <property type="entry name" value="DNA-SBD_ScoMcrA"/>
    <property type="match status" value="1"/>
</dbReference>
<dbReference type="InterPro" id="IPR003615">
    <property type="entry name" value="HNH_nuc"/>
</dbReference>
<reference evidence="3" key="1">
    <citation type="submission" date="2020-10" db="EMBL/GenBank/DDBJ databases">
        <authorList>
            <person name="Castelo-Branco R."/>
            <person name="Eusebio N."/>
            <person name="Adriana R."/>
            <person name="Vieira A."/>
            <person name="Brugerolle De Fraissinette N."/>
            <person name="Rezende De Castro R."/>
            <person name="Schneider M.P."/>
            <person name="Vasconcelos V."/>
            <person name="Leao P.N."/>
        </authorList>
    </citation>
    <scope>NUCLEOTIDE SEQUENCE</scope>
    <source>
        <strain evidence="3">LEGE 11467</strain>
    </source>
</reference>
<proteinExistence type="predicted"/>
<dbReference type="PIRSF" id="PIRSF030850">
    <property type="entry name" value="UCP030850"/>
    <property type="match status" value="1"/>
</dbReference>
<dbReference type="RefSeq" id="WP_264320868.1">
    <property type="nucleotide sequence ID" value="NZ_JADEXN010000102.1"/>
</dbReference>
<dbReference type="InterPro" id="IPR011396">
    <property type="entry name" value="PT_DNA_restrict"/>
</dbReference>
<protein>
    <submittedName>
        <fullName evidence="3">HNH endonuclease</fullName>
    </submittedName>
</protein>
<keyword evidence="3" id="KW-0378">Hydrolase</keyword>
<dbReference type="EMBL" id="JADEXN010000102">
    <property type="protein sequence ID" value="MBE9040622.1"/>
    <property type="molecule type" value="Genomic_DNA"/>
</dbReference>
<gene>
    <name evidence="3" type="ORF">IQ235_07485</name>
</gene>
<keyword evidence="3" id="KW-0540">Nuclease</keyword>
<evidence type="ECO:0000313" key="4">
    <source>
        <dbReference type="Proteomes" id="UP000621799"/>
    </source>
</evidence>
<evidence type="ECO:0000259" key="2">
    <source>
        <dbReference type="Pfam" id="PF26340"/>
    </source>
</evidence>
<accession>A0A928VXL2</accession>
<keyword evidence="4" id="KW-1185">Reference proteome</keyword>
<evidence type="ECO:0000313" key="3">
    <source>
        <dbReference type="EMBL" id="MBE9040622.1"/>
    </source>
</evidence>
<name>A0A928VXL2_9CYAN</name>